<sequence length="89" mass="9924">MNTVKPLTLRKKFAWTGRLGNLIGTHFKDKKSAFIGTVGFGDDETLYLVTYACISQANTPCHTWSALGCSVKVIRFVDVDISIVEREEN</sequence>
<evidence type="ECO:0000313" key="1">
    <source>
        <dbReference type="EMBL" id="KKK88615.1"/>
    </source>
</evidence>
<comment type="caution">
    <text evidence="1">The sequence shown here is derived from an EMBL/GenBank/DDBJ whole genome shotgun (WGS) entry which is preliminary data.</text>
</comment>
<organism evidence="1">
    <name type="scientific">marine sediment metagenome</name>
    <dbReference type="NCBI Taxonomy" id="412755"/>
    <lineage>
        <taxon>unclassified sequences</taxon>
        <taxon>metagenomes</taxon>
        <taxon>ecological metagenomes</taxon>
    </lineage>
</organism>
<accession>A0A0F8ZRI0</accession>
<proteinExistence type="predicted"/>
<dbReference type="EMBL" id="LAZR01049873">
    <property type="protein sequence ID" value="KKK88615.1"/>
    <property type="molecule type" value="Genomic_DNA"/>
</dbReference>
<protein>
    <submittedName>
        <fullName evidence="1">Uncharacterized protein</fullName>
    </submittedName>
</protein>
<name>A0A0F8ZRI0_9ZZZZ</name>
<dbReference type="AlphaFoldDB" id="A0A0F8ZRI0"/>
<gene>
    <name evidence="1" type="ORF">LCGC14_2741370</name>
</gene>
<reference evidence="1" key="1">
    <citation type="journal article" date="2015" name="Nature">
        <title>Complex archaea that bridge the gap between prokaryotes and eukaryotes.</title>
        <authorList>
            <person name="Spang A."/>
            <person name="Saw J.H."/>
            <person name="Jorgensen S.L."/>
            <person name="Zaremba-Niedzwiedzka K."/>
            <person name="Martijn J."/>
            <person name="Lind A.E."/>
            <person name="van Eijk R."/>
            <person name="Schleper C."/>
            <person name="Guy L."/>
            <person name="Ettema T.J."/>
        </authorList>
    </citation>
    <scope>NUCLEOTIDE SEQUENCE</scope>
</reference>